<protein>
    <recommendedName>
        <fullName evidence="3">Aminotransferase class I/classII large domain-containing protein</fullName>
    </recommendedName>
</protein>
<dbReference type="SUPFAM" id="SSF53383">
    <property type="entry name" value="PLP-dependent transferases"/>
    <property type="match status" value="1"/>
</dbReference>
<dbReference type="Pfam" id="PF00155">
    <property type="entry name" value="Aminotran_1_2"/>
    <property type="match status" value="1"/>
</dbReference>
<comment type="caution">
    <text evidence="4">The sequence shown here is derived from an EMBL/GenBank/DDBJ whole genome shotgun (WGS) entry which is preliminary data.</text>
</comment>
<dbReference type="InterPro" id="IPR015421">
    <property type="entry name" value="PyrdxlP-dep_Trfase_major"/>
</dbReference>
<dbReference type="CDD" id="cd00609">
    <property type="entry name" value="AAT_like"/>
    <property type="match status" value="1"/>
</dbReference>
<keyword evidence="5" id="KW-1185">Reference proteome</keyword>
<dbReference type="Gene3D" id="3.40.640.10">
    <property type="entry name" value="Type I PLP-dependent aspartate aminotransferase-like (Major domain)"/>
    <property type="match status" value="1"/>
</dbReference>
<evidence type="ECO:0000256" key="1">
    <source>
        <dbReference type="ARBA" id="ARBA00007441"/>
    </source>
</evidence>
<dbReference type="InterPro" id="IPR050478">
    <property type="entry name" value="Ethylene_sulfur-biosynth"/>
</dbReference>
<dbReference type="InterPro" id="IPR004838">
    <property type="entry name" value="NHTrfase_class1_PyrdxlP-BS"/>
</dbReference>
<dbReference type="AlphaFoldDB" id="A0A9N9YF15"/>
<evidence type="ECO:0000256" key="2">
    <source>
        <dbReference type="ARBA" id="ARBA00022898"/>
    </source>
</evidence>
<keyword evidence="2" id="KW-0663">Pyridoxal phosphate</keyword>
<name>A0A9N9YF15_9HYPO</name>
<dbReference type="PANTHER" id="PTHR43795:SF39">
    <property type="entry name" value="AMINOTRANSFERASE CLASS I_CLASSII DOMAIN-CONTAINING PROTEIN"/>
    <property type="match status" value="1"/>
</dbReference>
<sequence>MELEVRFKPSERALSTLNQGPAWDLMQKVKQEPKYDTVNRPLGLIDLSGALNTLMTGWVDMVAWTLCDQGDAVLYFTPNFYMLDFDLTARAAVLPVPISTAGIDDPFGDSAIPFLADRLDLALQDTHNRGIRCSALFVCNPANPPKVAAIVLKHSVHSLFGLLLVAYTSSLMRYTLFQTSEMTTTPPLCDERAEKSVHVLYSLSKDFNMVGLRMGFFVTRNSAVRDAALSLQPQLVQDYLVQYRHGLREAYKSATRALEQCQIPFTRANAGLFVFIDLSQWIVYFDGSDQATTAEQQLSNWLIEHGVFLNAGEFAGSEKPGQFRLVFTRDRSVVEIAIRRIRSAIDKLGQ</sequence>
<dbReference type="GO" id="GO:0008483">
    <property type="term" value="F:transaminase activity"/>
    <property type="evidence" value="ECO:0007669"/>
    <property type="project" value="TreeGrafter"/>
</dbReference>
<dbReference type="InterPro" id="IPR004839">
    <property type="entry name" value="Aminotransferase_I/II_large"/>
</dbReference>
<evidence type="ECO:0000259" key="3">
    <source>
        <dbReference type="Pfam" id="PF00155"/>
    </source>
</evidence>
<dbReference type="Gene3D" id="3.90.1150.10">
    <property type="entry name" value="Aspartate Aminotransferase, domain 1"/>
    <property type="match status" value="1"/>
</dbReference>
<evidence type="ECO:0000313" key="5">
    <source>
        <dbReference type="Proteomes" id="UP000696573"/>
    </source>
</evidence>
<dbReference type="Proteomes" id="UP000696573">
    <property type="component" value="Unassembled WGS sequence"/>
</dbReference>
<dbReference type="GO" id="GO:0030170">
    <property type="term" value="F:pyridoxal phosphate binding"/>
    <property type="evidence" value="ECO:0007669"/>
    <property type="project" value="InterPro"/>
</dbReference>
<dbReference type="PANTHER" id="PTHR43795">
    <property type="entry name" value="BIFUNCTIONAL ASPARTATE AMINOTRANSFERASE AND GLUTAMATE/ASPARTATE-PREPHENATE AMINOTRANSFERASE-RELATED"/>
    <property type="match status" value="1"/>
</dbReference>
<dbReference type="EMBL" id="CABFNQ020000544">
    <property type="protein sequence ID" value="CAH0018742.1"/>
    <property type="molecule type" value="Genomic_DNA"/>
</dbReference>
<organism evidence="4 5">
    <name type="scientific">Clonostachys rhizophaga</name>
    <dbReference type="NCBI Taxonomy" id="160324"/>
    <lineage>
        <taxon>Eukaryota</taxon>
        <taxon>Fungi</taxon>
        <taxon>Dikarya</taxon>
        <taxon>Ascomycota</taxon>
        <taxon>Pezizomycotina</taxon>
        <taxon>Sordariomycetes</taxon>
        <taxon>Hypocreomycetidae</taxon>
        <taxon>Hypocreales</taxon>
        <taxon>Bionectriaceae</taxon>
        <taxon>Clonostachys</taxon>
    </lineage>
</organism>
<proteinExistence type="inferred from homology"/>
<feature type="domain" description="Aminotransferase class I/classII large" evidence="3">
    <location>
        <begin position="188"/>
        <end position="233"/>
    </location>
</feature>
<dbReference type="InterPro" id="IPR015424">
    <property type="entry name" value="PyrdxlP-dep_Trfase"/>
</dbReference>
<comment type="similarity">
    <text evidence="1">Belongs to the class-I pyridoxal-phosphate-dependent aminotransferase family.</text>
</comment>
<accession>A0A9N9YF15</accession>
<dbReference type="OrthoDB" id="7042322at2759"/>
<dbReference type="PROSITE" id="PS00105">
    <property type="entry name" value="AA_TRANSFER_CLASS_1"/>
    <property type="match status" value="1"/>
</dbReference>
<gene>
    <name evidence="4" type="ORF">CRHIZ90672A_00005365</name>
</gene>
<evidence type="ECO:0000313" key="4">
    <source>
        <dbReference type="EMBL" id="CAH0018742.1"/>
    </source>
</evidence>
<reference evidence="4" key="1">
    <citation type="submission" date="2021-10" db="EMBL/GenBank/DDBJ databases">
        <authorList>
            <person name="Piombo E."/>
        </authorList>
    </citation>
    <scope>NUCLEOTIDE SEQUENCE</scope>
</reference>
<dbReference type="GO" id="GO:0006520">
    <property type="term" value="P:amino acid metabolic process"/>
    <property type="evidence" value="ECO:0007669"/>
    <property type="project" value="TreeGrafter"/>
</dbReference>
<dbReference type="InterPro" id="IPR015422">
    <property type="entry name" value="PyrdxlP-dep_Trfase_small"/>
</dbReference>